<sequence length="150" mass="17459">MDTICDYLVYDHQRCDALFSQVETSVASREWPRAEQSFRLFSSAVDRHIRTEEGILFPTFEKAIRGSGMPLGMLRVEHQRIRAIVDRLHHALCRSDPVDFMLHTETLALLMQQHNVKEEDMLYPLLDRILGSRTVEIVCAMREKLESTIQ</sequence>
<dbReference type="PANTHER" id="PTHR39966">
    <property type="entry name" value="BLL2471 PROTEIN-RELATED"/>
    <property type="match status" value="1"/>
</dbReference>
<dbReference type="RefSeq" id="WP_040041185.1">
    <property type="nucleotide sequence ID" value="NZ_JWJG01000028.1"/>
</dbReference>
<proteinExistence type="predicted"/>
<dbReference type="STRING" id="709839.TSA66_19530"/>
<dbReference type="GO" id="GO:0005886">
    <property type="term" value="C:plasma membrane"/>
    <property type="evidence" value="ECO:0007669"/>
    <property type="project" value="TreeGrafter"/>
</dbReference>
<dbReference type="OrthoDB" id="9792554at2"/>
<name>A0A0C2BMN7_9BURK</name>
<dbReference type="EMBL" id="JWJG01000028">
    <property type="protein sequence ID" value="KIF82510.1"/>
    <property type="molecule type" value="Genomic_DNA"/>
</dbReference>
<dbReference type="Proteomes" id="UP000031572">
    <property type="component" value="Unassembled WGS sequence"/>
</dbReference>
<feature type="domain" description="Hemerythrin-like" evidence="1">
    <location>
        <begin position="6"/>
        <end position="126"/>
    </location>
</feature>
<dbReference type="AlphaFoldDB" id="A0A0C2BMN7"/>
<evidence type="ECO:0000259" key="1">
    <source>
        <dbReference type="Pfam" id="PF01814"/>
    </source>
</evidence>
<accession>A0A0C2BMN7</accession>
<evidence type="ECO:0000313" key="3">
    <source>
        <dbReference type="Proteomes" id="UP000031572"/>
    </source>
</evidence>
<dbReference type="InterPro" id="IPR012312">
    <property type="entry name" value="Hemerythrin-like"/>
</dbReference>
<reference evidence="2 3" key="1">
    <citation type="submission" date="2014-12" db="EMBL/GenBank/DDBJ databases">
        <title>Denitrispirillum autotrophicum gen. nov., sp. nov., Denitrifying, Facultatively Autotrophic Bacteria Isolated from Rice Paddy Soil.</title>
        <authorList>
            <person name="Ishii S."/>
            <person name="Ashida N."/>
            <person name="Ohno H."/>
            <person name="Otsuka S."/>
            <person name="Yokota A."/>
            <person name="Senoo K."/>
        </authorList>
    </citation>
    <scope>NUCLEOTIDE SEQUENCE [LARGE SCALE GENOMIC DNA]</scope>
    <source>
        <strain evidence="2 3">TSA66</strain>
    </source>
</reference>
<dbReference type="Gene3D" id="1.20.120.520">
    <property type="entry name" value="nmb1532 protein domain like"/>
    <property type="match status" value="1"/>
</dbReference>
<protein>
    <recommendedName>
        <fullName evidence="1">Hemerythrin-like domain-containing protein</fullName>
    </recommendedName>
</protein>
<dbReference type="PANTHER" id="PTHR39966:SF3">
    <property type="entry name" value="DUF438 DOMAIN-CONTAINING PROTEIN"/>
    <property type="match status" value="1"/>
</dbReference>
<comment type="caution">
    <text evidence="2">The sequence shown here is derived from an EMBL/GenBank/DDBJ whole genome shotgun (WGS) entry which is preliminary data.</text>
</comment>
<dbReference type="Pfam" id="PF01814">
    <property type="entry name" value="Hemerythrin"/>
    <property type="match status" value="1"/>
</dbReference>
<keyword evidence="3" id="KW-1185">Reference proteome</keyword>
<organism evidence="2 3">
    <name type="scientific">Noviherbaspirillum autotrophicum</name>
    <dbReference type="NCBI Taxonomy" id="709839"/>
    <lineage>
        <taxon>Bacteria</taxon>
        <taxon>Pseudomonadati</taxon>
        <taxon>Pseudomonadota</taxon>
        <taxon>Betaproteobacteria</taxon>
        <taxon>Burkholderiales</taxon>
        <taxon>Oxalobacteraceae</taxon>
        <taxon>Noviherbaspirillum</taxon>
    </lineage>
</organism>
<gene>
    <name evidence="2" type="ORF">TSA66_19530</name>
</gene>
<evidence type="ECO:0000313" key="2">
    <source>
        <dbReference type="EMBL" id="KIF82510.1"/>
    </source>
</evidence>